<sequence>MKSAIFTSLLLVDADKCPAITDNCGDTLVPANTKFTQTVTFYSEPGFKGQAANASLSGLYGCTNMMPGFQIKSMLSTASTMMVLHYGPDCSGHVVANHCTNFGGMNPEEGCAKSLFIKANCKGSCQFLYI</sequence>
<evidence type="ECO:0000313" key="1">
    <source>
        <dbReference type="EMBL" id="KAJ9048448.1"/>
    </source>
</evidence>
<reference evidence="1" key="1">
    <citation type="submission" date="2022-04" db="EMBL/GenBank/DDBJ databases">
        <title>Genome of the entomopathogenic fungus Entomophthora muscae.</title>
        <authorList>
            <person name="Elya C."/>
            <person name="Lovett B.R."/>
            <person name="Lee E."/>
            <person name="Macias A.M."/>
            <person name="Hajek A.E."/>
            <person name="De Bivort B.L."/>
            <person name="Kasson M.T."/>
            <person name="De Fine Licht H.H."/>
            <person name="Stajich J.E."/>
        </authorList>
    </citation>
    <scope>NUCLEOTIDE SEQUENCE</scope>
    <source>
        <strain evidence="1">Berkeley</strain>
    </source>
</reference>
<organism evidence="1 2">
    <name type="scientific">Entomophthora muscae</name>
    <dbReference type="NCBI Taxonomy" id="34485"/>
    <lineage>
        <taxon>Eukaryota</taxon>
        <taxon>Fungi</taxon>
        <taxon>Fungi incertae sedis</taxon>
        <taxon>Zoopagomycota</taxon>
        <taxon>Entomophthoromycotina</taxon>
        <taxon>Entomophthoromycetes</taxon>
        <taxon>Entomophthorales</taxon>
        <taxon>Entomophthoraceae</taxon>
        <taxon>Entomophthora</taxon>
    </lineage>
</organism>
<dbReference type="EMBL" id="QTSX02007400">
    <property type="protein sequence ID" value="KAJ9048448.1"/>
    <property type="molecule type" value="Genomic_DNA"/>
</dbReference>
<proteinExistence type="predicted"/>
<name>A0ACC2RED3_9FUNG</name>
<comment type="caution">
    <text evidence="1">The sequence shown here is derived from an EMBL/GenBank/DDBJ whole genome shotgun (WGS) entry which is preliminary data.</text>
</comment>
<dbReference type="Proteomes" id="UP001165960">
    <property type="component" value="Unassembled WGS sequence"/>
</dbReference>
<evidence type="ECO:0000313" key="2">
    <source>
        <dbReference type="Proteomes" id="UP001165960"/>
    </source>
</evidence>
<keyword evidence="2" id="KW-1185">Reference proteome</keyword>
<gene>
    <name evidence="1" type="ORF">DSO57_1034988</name>
</gene>
<protein>
    <submittedName>
        <fullName evidence="1">Uncharacterized protein</fullName>
    </submittedName>
</protein>
<accession>A0ACC2RED3</accession>